<dbReference type="GO" id="GO:0030150">
    <property type="term" value="P:protein import into mitochondrial matrix"/>
    <property type="evidence" value="ECO:0007669"/>
    <property type="project" value="TreeGrafter"/>
</dbReference>
<keyword evidence="14" id="KW-1185">Reference proteome</keyword>
<dbReference type="EMBL" id="SSOP01000244">
    <property type="protein sequence ID" value="KAB5589651.1"/>
    <property type="molecule type" value="Genomic_DNA"/>
</dbReference>
<keyword evidence="5 10" id="KW-0802">TPR repeat</keyword>
<keyword evidence="2" id="KW-0812">Transmembrane</keyword>
<feature type="repeat" description="TPR" evidence="10">
    <location>
        <begin position="1810"/>
        <end position="1843"/>
    </location>
</feature>
<reference evidence="13 14" key="1">
    <citation type="journal article" date="2019" name="Fungal Biol. Biotechnol.">
        <title>Draft genome sequence of fastidious pathogen Ceratobasidium theobromae, which causes vascular-streak dieback in Theobroma cacao.</title>
        <authorList>
            <person name="Ali S.S."/>
            <person name="Asman A."/>
            <person name="Shao J."/>
            <person name="Firmansyah A.P."/>
            <person name="Susilo A.W."/>
            <person name="Rosmana A."/>
            <person name="McMahon P."/>
            <person name="Junaid M."/>
            <person name="Guest D."/>
            <person name="Kheng T.Y."/>
            <person name="Meinhardt L.W."/>
            <person name="Bailey B.A."/>
        </authorList>
    </citation>
    <scope>NUCLEOTIDE SEQUENCE [LARGE SCALE GENOMIC DNA]</scope>
    <source>
        <strain evidence="13 14">CT2</strain>
    </source>
</reference>
<evidence type="ECO:0000256" key="4">
    <source>
        <dbReference type="ARBA" id="ARBA00022787"/>
    </source>
</evidence>
<evidence type="ECO:0000313" key="14">
    <source>
        <dbReference type="Proteomes" id="UP000383932"/>
    </source>
</evidence>
<evidence type="ECO:0000256" key="11">
    <source>
        <dbReference type="SAM" id="Coils"/>
    </source>
</evidence>
<dbReference type="PANTHER" id="PTHR46208">
    <property type="entry name" value="MITOCHONDRIAL IMPORT RECEPTOR SUBUNIT TOM70"/>
    <property type="match status" value="1"/>
</dbReference>
<dbReference type="OrthoDB" id="2343366at2759"/>
<feature type="region of interest" description="Disordered" evidence="12">
    <location>
        <begin position="1"/>
        <end position="69"/>
    </location>
</feature>
<evidence type="ECO:0000256" key="1">
    <source>
        <dbReference type="ARBA" id="ARBA00004572"/>
    </source>
</evidence>
<organism evidence="13 14">
    <name type="scientific">Ceratobasidium theobromae</name>
    <dbReference type="NCBI Taxonomy" id="1582974"/>
    <lineage>
        <taxon>Eukaryota</taxon>
        <taxon>Fungi</taxon>
        <taxon>Dikarya</taxon>
        <taxon>Basidiomycota</taxon>
        <taxon>Agaricomycotina</taxon>
        <taxon>Agaricomycetes</taxon>
        <taxon>Cantharellales</taxon>
        <taxon>Ceratobasidiaceae</taxon>
        <taxon>Ceratobasidium</taxon>
    </lineage>
</organism>
<evidence type="ECO:0000256" key="3">
    <source>
        <dbReference type="ARBA" id="ARBA00022737"/>
    </source>
</evidence>
<comment type="similarity">
    <text evidence="9">Belongs to the Tom70 family.</text>
</comment>
<evidence type="ECO:0000256" key="9">
    <source>
        <dbReference type="ARBA" id="ARBA00038030"/>
    </source>
</evidence>
<evidence type="ECO:0000256" key="7">
    <source>
        <dbReference type="ARBA" id="ARBA00023128"/>
    </source>
</evidence>
<dbReference type="SUPFAM" id="SSF48452">
    <property type="entry name" value="TPR-like"/>
    <property type="match status" value="2"/>
</dbReference>
<sequence>MRRLVPPSGKNMASEDRHGAVSYSFQVSSSASEHNLQGPASSITTSDHENKSNDGRGEEGKDDGTKDATLRFSDDIDTNVDLLEKIPNLFRLVGLVDENGLDGIVQKVVVDQRSLQQLLNVLEPEPCESASKIDFEALDNLSIKPTGLYGDCLEIIQFLQQADYLDEKSAALLSQAEGSKGSVSLNSGLYLALRQDYESRGSSKGAYIIYWPEDTTWDDQAASPPVQHNRVTFMRQLADQIIALVSPSQAQGFTWDAHTRDKGQPANQFENNQARVFSFEVNKALDEKEDVVANSGFSLTVDSKLLPPDSSASEVRLVPGAEKVGLLVPRHEEARWETKYYEEFMSSESLKEFMTSDESPIQLGDLLPGDLWFLASNGLREKYKNEFEQYDQKMEEAEKNRVKNTKNMKIIENQLNRDRPKLEEEVRNVVRMLYNNHYPSLCLAFKAPHDLATSNSEAMLHQRYPGLGTIAANIQRSQNLEVVSDSTFRTLKPKCLFIEDYLKANPRLPEKAQAKFISSVLGRASGPSEAKAPTTEEVIDPQDAELSIIEDPDFITQFQLLSDSYPALWDLSLQIHDCLKRDLQTVENNAIQIHVEELLGAERQNRLQDSQVVEDLEKQTAFEVLVEELKKSMEKTLQHIIQIDSVQEVHHDGLSNFRLTGVRTYFHEAQDCYNVYPLEPTRYDIQMCQTDEGHKHQPKLGVRHNFQFRMSPNRRIEFLHLVQDKCLVVVSDLDRTRIYIDNNVTLEHTITETQGTATLIHDSSERPLRLYAFDPATRLFAILEQQKAPTLSIYIFDELFANLQNRDSFIPLKDLYHQPVDVAKFCFVPGVEELCFVETSGRARIFSLMTKQFRDVHLQITNPIIDIFPAPDGSCLLVEVLNRKSGPRRLLVFHWTPFGTKMRGTERVELPPCNSSRVVTRFGRRGRFYLLSFGAGSGRINSIALKLKKSAEFLFRSHHNHSQRTVTGTSNNSLIECHLEVWRQFPLVPPVIRNTLWPIVRRPRRLTFLSSIILKEVEAHFSKMISALEAITSKPAGGALSTILVSSTNNIGGDMENEASEFRMGSYILELLCLVPLHLAIIQDNRFTPLRDGLRDPKYERFSLDADVPAIIETLSLGWYESIFQSYTSEPVRVVSSMGAAPNELSVQHDALLMLFNAAISNMVLFRHNFSMPREATSLFRSFPTCTTVDLINNRDFFNATLSIIIKDVPNVDTENIVNEFVRKLQSIVEEKRDQNFISRLHRGRMNIIPWPIINSTSFYSMFLLLREQLDKQKITHISGGGFLRNLKLLMAKMRSAGCTLNQNSVTSRIQQLSDGLLDALRYGQIGGVPLKCMDTGEELCKQDHMPSFFVPGFAGDAMGGETLAEKMLETLIRTYRPSPDTRFQMAEPSYVRVLQTKVNEALDQRLALVQRWIAANIKQLPQENQLILNIVEKLNAATLGIRAATRLCSSGCPSCQLLCLRPHGHSGEHKCGTDHRCVLDCKVGVGNDQRERCVLVAGHGGDHTPNIPSCTDSHSSESKVTHPNQQESRPNPQVNDRPMESARPESQIPKNTDPEFDTSKIQALPPKERLKRAADLKLRGNAAYIQNKTEEALELYNQAIAMSPKPEAVFYSNRAACYADFSPPQYRKVIDDCNLALDLDPKYTKALKRRAEALEALDELEAALGDFTALAIIEQFKSDAHSSAVERILVRLSTQRATEITRTREPRLPNTTFLAAYFTSFRTRPHVVLPSNPTIGDRNLLEAQEAITVLQFPRAYQLVHSSLNSGLSKSWPQGLAEALNLRATFKFLMCDTVGAMTDLLASLQTWPFPQSWVKIATVYMELNQAQAAFTAFATAIKQDPKCADIYYHRGQVYFVLNDYGRAAEDYKRSRDLDPSFMLSHIQFAVAQYRMMQFEASMASFKAILPKFPGKAEPYNYLKVLPNPLPFVNKALALYQWKRDFSAASALCREALEIDDECDAAIAMLAQLSLQEGHLEEAIKMFGKHAAIARSEEELVKAVMYENIAKAQLQFQRNYPDMAGDLQAIMKKAKLPF</sequence>
<evidence type="ECO:0000256" key="5">
    <source>
        <dbReference type="ARBA" id="ARBA00022803"/>
    </source>
</evidence>
<evidence type="ECO:0000256" key="12">
    <source>
        <dbReference type="SAM" id="MobiDB-lite"/>
    </source>
</evidence>
<comment type="caution">
    <text evidence="13">The sequence shown here is derived from an EMBL/GenBank/DDBJ whole genome shotgun (WGS) entry which is preliminary data.</text>
</comment>
<feature type="repeat" description="TPR" evidence="10">
    <location>
        <begin position="1574"/>
        <end position="1607"/>
    </location>
</feature>
<proteinExistence type="inferred from homology"/>
<dbReference type="InterPro" id="IPR019734">
    <property type="entry name" value="TPR_rpt"/>
</dbReference>
<evidence type="ECO:0000256" key="2">
    <source>
        <dbReference type="ARBA" id="ARBA00022692"/>
    </source>
</evidence>
<dbReference type="PROSITE" id="PS50293">
    <property type="entry name" value="TPR_REGION"/>
    <property type="match status" value="1"/>
</dbReference>
<evidence type="ECO:0000256" key="6">
    <source>
        <dbReference type="ARBA" id="ARBA00022989"/>
    </source>
</evidence>
<dbReference type="GO" id="GO:0045039">
    <property type="term" value="P:protein insertion into mitochondrial inner membrane"/>
    <property type="evidence" value="ECO:0007669"/>
    <property type="project" value="TreeGrafter"/>
</dbReference>
<dbReference type="GO" id="GO:0005741">
    <property type="term" value="C:mitochondrial outer membrane"/>
    <property type="evidence" value="ECO:0007669"/>
    <property type="project" value="UniProtKB-SubCell"/>
</dbReference>
<feature type="coiled-coil region" evidence="11">
    <location>
        <begin position="380"/>
        <end position="414"/>
    </location>
</feature>
<keyword evidence="11" id="KW-0175">Coiled coil</keyword>
<gene>
    <name evidence="13" type="ORF">CTheo_6906</name>
</gene>
<evidence type="ECO:0000313" key="13">
    <source>
        <dbReference type="EMBL" id="KAB5589651.1"/>
    </source>
</evidence>
<feature type="compositionally biased region" description="Polar residues" evidence="12">
    <location>
        <begin position="33"/>
        <end position="45"/>
    </location>
</feature>
<dbReference type="Pfam" id="PF13432">
    <property type="entry name" value="TPR_16"/>
    <property type="match status" value="1"/>
</dbReference>
<dbReference type="SMART" id="SM00028">
    <property type="entry name" value="TPR"/>
    <property type="match status" value="8"/>
</dbReference>
<keyword evidence="4" id="KW-1000">Mitochondrion outer membrane</keyword>
<keyword evidence="3" id="KW-0677">Repeat</keyword>
<keyword evidence="7" id="KW-0496">Mitochondrion</keyword>
<feature type="repeat" description="TPR" evidence="10">
    <location>
        <begin position="1844"/>
        <end position="1877"/>
    </location>
</feature>
<comment type="subcellular location">
    <subcellularLocation>
        <location evidence="1">Mitochondrion outer membrane</location>
        <topology evidence="1">Single-pass membrane protein</topology>
    </subcellularLocation>
</comment>
<feature type="compositionally biased region" description="Polar residues" evidence="12">
    <location>
        <begin position="1522"/>
        <end position="1535"/>
    </location>
</feature>
<name>A0A5N5QDW8_9AGAM</name>
<evidence type="ECO:0000256" key="10">
    <source>
        <dbReference type="PROSITE-ProRule" id="PRU00339"/>
    </source>
</evidence>
<dbReference type="InterPro" id="IPR011990">
    <property type="entry name" value="TPR-like_helical_dom_sf"/>
</dbReference>
<feature type="compositionally biased region" description="Basic and acidic residues" evidence="12">
    <location>
        <begin position="46"/>
        <end position="69"/>
    </location>
</feature>
<evidence type="ECO:0000256" key="8">
    <source>
        <dbReference type="ARBA" id="ARBA00023136"/>
    </source>
</evidence>
<dbReference type="PROSITE" id="PS50005">
    <property type="entry name" value="TPR"/>
    <property type="match status" value="3"/>
</dbReference>
<keyword evidence="8" id="KW-0472">Membrane</keyword>
<accession>A0A5N5QDW8</accession>
<keyword evidence="6" id="KW-1133">Transmembrane helix</keyword>
<feature type="region of interest" description="Disordered" evidence="12">
    <location>
        <begin position="1505"/>
        <end position="1569"/>
    </location>
</feature>
<protein>
    <submittedName>
        <fullName evidence="13">E3 ubiquitin-protein ligase</fullName>
    </submittedName>
</protein>
<feature type="compositionally biased region" description="Low complexity" evidence="12">
    <location>
        <begin position="20"/>
        <end position="32"/>
    </location>
</feature>
<dbReference type="Gene3D" id="1.25.40.10">
    <property type="entry name" value="Tetratricopeptide repeat domain"/>
    <property type="match status" value="2"/>
</dbReference>
<dbReference type="GO" id="GO:0008320">
    <property type="term" value="F:protein transmembrane transporter activity"/>
    <property type="evidence" value="ECO:0007669"/>
    <property type="project" value="TreeGrafter"/>
</dbReference>
<dbReference type="PANTHER" id="PTHR46208:SF1">
    <property type="entry name" value="MITOCHONDRIAL IMPORT RECEPTOR SUBUNIT TOM70"/>
    <property type="match status" value="1"/>
</dbReference>
<dbReference type="Proteomes" id="UP000383932">
    <property type="component" value="Unassembled WGS sequence"/>
</dbReference>
<dbReference type="GO" id="GO:0030943">
    <property type="term" value="F:mitochondrion targeting sequence binding"/>
    <property type="evidence" value="ECO:0007669"/>
    <property type="project" value="TreeGrafter"/>
</dbReference>